<accession>A0A8B6D759</accession>
<reference evidence="3" key="1">
    <citation type="submission" date="2018-11" db="EMBL/GenBank/DDBJ databases">
        <authorList>
            <person name="Alioto T."/>
            <person name="Alioto T."/>
        </authorList>
    </citation>
    <scope>NUCLEOTIDE SEQUENCE</scope>
</reference>
<keyword evidence="4" id="KW-1185">Reference proteome</keyword>
<protein>
    <recommendedName>
        <fullName evidence="5">Transmembrane protein</fullName>
    </recommendedName>
</protein>
<proteinExistence type="predicted"/>
<evidence type="ECO:0000313" key="4">
    <source>
        <dbReference type="Proteomes" id="UP000596742"/>
    </source>
</evidence>
<feature type="region of interest" description="Disordered" evidence="1">
    <location>
        <begin position="168"/>
        <end position="187"/>
    </location>
</feature>
<organism evidence="3 4">
    <name type="scientific">Mytilus galloprovincialis</name>
    <name type="common">Mediterranean mussel</name>
    <dbReference type="NCBI Taxonomy" id="29158"/>
    <lineage>
        <taxon>Eukaryota</taxon>
        <taxon>Metazoa</taxon>
        <taxon>Spiralia</taxon>
        <taxon>Lophotrochozoa</taxon>
        <taxon>Mollusca</taxon>
        <taxon>Bivalvia</taxon>
        <taxon>Autobranchia</taxon>
        <taxon>Pteriomorphia</taxon>
        <taxon>Mytilida</taxon>
        <taxon>Mytiloidea</taxon>
        <taxon>Mytilidae</taxon>
        <taxon>Mytilinae</taxon>
        <taxon>Mytilus</taxon>
    </lineage>
</organism>
<feature type="transmembrane region" description="Helical" evidence="2">
    <location>
        <begin position="56"/>
        <end position="81"/>
    </location>
</feature>
<feature type="transmembrane region" description="Helical" evidence="2">
    <location>
        <begin position="128"/>
        <end position="154"/>
    </location>
</feature>
<evidence type="ECO:0000313" key="3">
    <source>
        <dbReference type="EMBL" id="VDI15236.1"/>
    </source>
</evidence>
<dbReference type="OrthoDB" id="6163864at2759"/>
<feature type="transmembrane region" description="Helical" evidence="2">
    <location>
        <begin position="102"/>
        <end position="122"/>
    </location>
</feature>
<feature type="transmembrane region" description="Helical" evidence="2">
    <location>
        <begin position="28"/>
        <end position="50"/>
    </location>
</feature>
<keyword evidence="2" id="KW-1133">Transmembrane helix</keyword>
<gene>
    <name evidence="3" type="ORF">MGAL_10B060080</name>
</gene>
<dbReference type="Proteomes" id="UP000596742">
    <property type="component" value="Unassembled WGS sequence"/>
</dbReference>
<evidence type="ECO:0000256" key="2">
    <source>
        <dbReference type="SAM" id="Phobius"/>
    </source>
</evidence>
<dbReference type="AlphaFoldDB" id="A0A8B6D759"/>
<evidence type="ECO:0000256" key="1">
    <source>
        <dbReference type="SAM" id="MobiDB-lite"/>
    </source>
</evidence>
<evidence type="ECO:0008006" key="5">
    <source>
        <dbReference type="Google" id="ProtNLM"/>
    </source>
</evidence>
<sequence length="187" mass="21310">MDLSTIVGEKLLGFTPRKAVRLFLTRMWIGYAFDAGEFAFLWIHVGMMWISDLWKIMFYAYVGFLGFVALLITILMICLVLSGPVTDGRLNRYKKIPYIMGYFKLTATVNAAIVFFMLFFSTEKDEPVVLALEIVTGIDIGLNLFEMAFGFAGFNLERLCAKEQIHSIQDTPDPIPPISTSRRNRKK</sequence>
<comment type="caution">
    <text evidence="3">The sequence shown here is derived from an EMBL/GenBank/DDBJ whole genome shotgun (WGS) entry which is preliminary data.</text>
</comment>
<keyword evidence="2" id="KW-0472">Membrane</keyword>
<keyword evidence="2" id="KW-0812">Transmembrane</keyword>
<dbReference type="EMBL" id="UYJE01002956">
    <property type="protein sequence ID" value="VDI15236.1"/>
    <property type="molecule type" value="Genomic_DNA"/>
</dbReference>
<name>A0A8B6D759_MYTGA</name>